<sequence length="54" mass="5637">MLFDCPECALPATVTSHGTLAGTSGPVEHVAVHCVGGHRFLGPADTLRVLLPQR</sequence>
<protein>
    <submittedName>
        <fullName evidence="1">Uncharacterized protein</fullName>
    </submittedName>
</protein>
<dbReference type="AlphaFoldDB" id="A0A1H2JUJ0"/>
<dbReference type="STRING" id="419479.SAMN04488563_3090"/>
<evidence type="ECO:0000313" key="1">
    <source>
        <dbReference type="EMBL" id="SDU60022.1"/>
    </source>
</evidence>
<evidence type="ECO:0000313" key="2">
    <source>
        <dbReference type="Proteomes" id="UP000182977"/>
    </source>
</evidence>
<dbReference type="Proteomes" id="UP000182977">
    <property type="component" value="Chromosome I"/>
</dbReference>
<name>A0A1H2JUJ0_9ACTN</name>
<gene>
    <name evidence="1" type="ORF">SAMN04488563_3090</name>
</gene>
<accession>A0A1H2JUJ0</accession>
<keyword evidence="2" id="KW-1185">Reference proteome</keyword>
<dbReference type="EMBL" id="LT629791">
    <property type="protein sequence ID" value="SDU60022.1"/>
    <property type="molecule type" value="Genomic_DNA"/>
</dbReference>
<dbReference type="RefSeq" id="WP_197683663.1">
    <property type="nucleotide sequence ID" value="NZ_LBMC01000013.1"/>
</dbReference>
<reference evidence="2" key="1">
    <citation type="submission" date="2016-10" db="EMBL/GenBank/DDBJ databases">
        <authorList>
            <person name="Varghese N."/>
            <person name="Submissions S."/>
        </authorList>
    </citation>
    <scope>NUCLEOTIDE SEQUENCE [LARGE SCALE GENOMIC DNA]</scope>
    <source>
        <strain evidence="2">DSM 45079</strain>
    </source>
</reference>
<organism evidence="1 2">
    <name type="scientific">Jiangella alkaliphila</name>
    <dbReference type="NCBI Taxonomy" id="419479"/>
    <lineage>
        <taxon>Bacteria</taxon>
        <taxon>Bacillati</taxon>
        <taxon>Actinomycetota</taxon>
        <taxon>Actinomycetes</taxon>
        <taxon>Jiangellales</taxon>
        <taxon>Jiangellaceae</taxon>
        <taxon>Jiangella</taxon>
    </lineage>
</organism>
<proteinExistence type="predicted"/>